<dbReference type="SUPFAM" id="SSF101874">
    <property type="entry name" value="YceI-like"/>
    <property type="match status" value="1"/>
</dbReference>
<dbReference type="InterPro" id="IPR036761">
    <property type="entry name" value="TTHA0802/YceI-like_sf"/>
</dbReference>
<organism evidence="3 4">
    <name type="scientific">Kaistella pullorum</name>
    <dbReference type="NCBI Taxonomy" id="2763074"/>
    <lineage>
        <taxon>Bacteria</taxon>
        <taxon>Pseudomonadati</taxon>
        <taxon>Bacteroidota</taxon>
        <taxon>Flavobacteriia</taxon>
        <taxon>Flavobacteriales</taxon>
        <taxon>Weeksellaceae</taxon>
        <taxon>Chryseobacterium group</taxon>
        <taxon>Kaistella</taxon>
    </lineage>
</organism>
<evidence type="ECO:0000313" key="4">
    <source>
        <dbReference type="Proteomes" id="UP000626242"/>
    </source>
</evidence>
<dbReference type="PANTHER" id="PTHR34406:SF1">
    <property type="entry name" value="PROTEIN YCEI"/>
    <property type="match status" value="1"/>
</dbReference>
<dbReference type="RefSeq" id="WP_251832315.1">
    <property type="nucleotide sequence ID" value="NZ_JACSPS010000001.1"/>
</dbReference>
<evidence type="ECO:0000256" key="1">
    <source>
        <dbReference type="SAM" id="SignalP"/>
    </source>
</evidence>
<dbReference type="EMBL" id="JACSPS010000001">
    <property type="protein sequence ID" value="MBD8017104.1"/>
    <property type="molecule type" value="Genomic_DNA"/>
</dbReference>
<name>A0ABR8WJ74_9FLAO</name>
<feature type="chain" id="PRO_5047209985" evidence="1">
    <location>
        <begin position="23"/>
        <end position="175"/>
    </location>
</feature>
<dbReference type="Pfam" id="PF04264">
    <property type="entry name" value="YceI"/>
    <property type="match status" value="1"/>
</dbReference>
<gene>
    <name evidence="3" type="ORF">H9628_01340</name>
</gene>
<keyword evidence="4" id="KW-1185">Reference proteome</keyword>
<proteinExistence type="predicted"/>
<reference evidence="3 4" key="1">
    <citation type="submission" date="2020-08" db="EMBL/GenBank/DDBJ databases">
        <title>A Genomic Blueprint of the Chicken Gut Microbiome.</title>
        <authorList>
            <person name="Gilroy R."/>
            <person name="Ravi A."/>
            <person name="Getino M."/>
            <person name="Pursley I."/>
            <person name="Horton D.L."/>
            <person name="Alikhan N.-F."/>
            <person name="Baker D."/>
            <person name="Gharbi K."/>
            <person name="Hall N."/>
            <person name="Watson M."/>
            <person name="Adriaenssens E.M."/>
            <person name="Foster-Nyarko E."/>
            <person name="Jarju S."/>
            <person name="Secka A."/>
            <person name="Antonio M."/>
            <person name="Oren A."/>
            <person name="Chaudhuri R."/>
            <person name="La Ragione R.M."/>
            <person name="Hildebrand F."/>
            <person name="Pallen M.J."/>
        </authorList>
    </citation>
    <scope>NUCLEOTIDE SEQUENCE [LARGE SCALE GENOMIC DNA]</scope>
    <source>
        <strain evidence="3 4">Sa1CVA4</strain>
    </source>
</reference>
<feature type="signal peptide" evidence="1">
    <location>
        <begin position="1"/>
        <end position="22"/>
    </location>
</feature>
<keyword evidence="1" id="KW-0732">Signal</keyword>
<feature type="domain" description="Lipid/polyisoprenoid-binding YceI-like" evidence="2">
    <location>
        <begin position="22"/>
        <end position="175"/>
    </location>
</feature>
<evidence type="ECO:0000259" key="2">
    <source>
        <dbReference type="SMART" id="SM00867"/>
    </source>
</evidence>
<evidence type="ECO:0000313" key="3">
    <source>
        <dbReference type="EMBL" id="MBD8017104.1"/>
    </source>
</evidence>
<dbReference type="SMART" id="SM00867">
    <property type="entry name" value="YceI"/>
    <property type="match status" value="1"/>
</dbReference>
<comment type="caution">
    <text evidence="3">The sequence shown here is derived from an EMBL/GenBank/DDBJ whole genome shotgun (WGS) entry which is preliminary data.</text>
</comment>
<dbReference type="Proteomes" id="UP000626242">
    <property type="component" value="Unassembled WGS sequence"/>
</dbReference>
<dbReference type="Gene3D" id="2.40.128.110">
    <property type="entry name" value="Lipid/polyisoprenoid-binding, YceI-like"/>
    <property type="match status" value="1"/>
</dbReference>
<dbReference type="PANTHER" id="PTHR34406">
    <property type="entry name" value="PROTEIN YCEI"/>
    <property type="match status" value="1"/>
</dbReference>
<dbReference type="InterPro" id="IPR007372">
    <property type="entry name" value="Lipid/polyisoprenoid-bd_YceI"/>
</dbReference>
<sequence>MRNSIKSLLVLLAVVLFGFVSAQNITGKSSKISVDGTSPMHDWTMTSSASTFSGTVSGNSITNVKFSMPVKNLKSAKGKMMDNKAYEALKADKHSNITFSSAAINLGKSNVTGKLTIAGVTKNVSFPVTVTKNGASYQIVGTENLNLSDFGLARPGFMGVKTGDALKVTVNITAN</sequence>
<accession>A0ABR8WJ74</accession>
<protein>
    <submittedName>
        <fullName evidence="3">YceI family protein</fullName>
    </submittedName>
</protein>